<dbReference type="EMBL" id="JAUSUZ010000001">
    <property type="protein sequence ID" value="MDQ0369116.1"/>
    <property type="molecule type" value="Genomic_DNA"/>
</dbReference>
<reference evidence="2 3" key="1">
    <citation type="submission" date="2023-07" db="EMBL/GenBank/DDBJ databases">
        <title>Sequencing the genomes of 1000 actinobacteria strains.</title>
        <authorList>
            <person name="Klenk H.-P."/>
        </authorList>
    </citation>
    <scope>NUCLEOTIDE SEQUENCE [LARGE SCALE GENOMIC DNA]</scope>
    <source>
        <strain evidence="2 3">DSM 44709</strain>
    </source>
</reference>
<evidence type="ECO:0000313" key="3">
    <source>
        <dbReference type="Proteomes" id="UP001240236"/>
    </source>
</evidence>
<organism evidence="2 3">
    <name type="scientific">Catenuloplanes indicus</name>
    <dbReference type="NCBI Taxonomy" id="137267"/>
    <lineage>
        <taxon>Bacteria</taxon>
        <taxon>Bacillati</taxon>
        <taxon>Actinomycetota</taxon>
        <taxon>Actinomycetes</taxon>
        <taxon>Micromonosporales</taxon>
        <taxon>Micromonosporaceae</taxon>
        <taxon>Catenuloplanes</taxon>
    </lineage>
</organism>
<protein>
    <recommendedName>
        <fullName evidence="1">DUF397 domain-containing protein</fullName>
    </recommendedName>
</protein>
<feature type="domain" description="DUF397" evidence="1">
    <location>
        <begin position="17"/>
        <end position="67"/>
    </location>
</feature>
<comment type="caution">
    <text evidence="2">The sequence shown here is derived from an EMBL/GenBank/DDBJ whole genome shotgun (WGS) entry which is preliminary data.</text>
</comment>
<sequence length="81" mass="8580">MATAMPVRRSATGVPLSWFRSSRSGSTANCVEVTKADGPVLVRDSKDRAGPVLEFAPQAWAAFVDGLARLTPRPTGLLGPR</sequence>
<dbReference type="RefSeq" id="WP_307244112.1">
    <property type="nucleotide sequence ID" value="NZ_JAUSUZ010000001.1"/>
</dbReference>
<proteinExistence type="predicted"/>
<accession>A0AAE3W464</accession>
<dbReference type="AlphaFoldDB" id="A0AAE3W464"/>
<name>A0AAE3W464_9ACTN</name>
<evidence type="ECO:0000259" key="1">
    <source>
        <dbReference type="Pfam" id="PF04149"/>
    </source>
</evidence>
<gene>
    <name evidence="2" type="ORF">J2S42_005785</name>
</gene>
<dbReference type="Proteomes" id="UP001240236">
    <property type="component" value="Unassembled WGS sequence"/>
</dbReference>
<keyword evidence="3" id="KW-1185">Reference proteome</keyword>
<evidence type="ECO:0000313" key="2">
    <source>
        <dbReference type="EMBL" id="MDQ0369116.1"/>
    </source>
</evidence>
<dbReference type="Pfam" id="PF04149">
    <property type="entry name" value="DUF397"/>
    <property type="match status" value="1"/>
</dbReference>
<dbReference type="InterPro" id="IPR007278">
    <property type="entry name" value="DUF397"/>
</dbReference>